<keyword evidence="9" id="KW-1185">Reference proteome</keyword>
<dbReference type="Pfam" id="PF00892">
    <property type="entry name" value="EamA"/>
    <property type="match status" value="2"/>
</dbReference>
<dbReference type="InterPro" id="IPR037185">
    <property type="entry name" value="EmrE-like"/>
</dbReference>
<protein>
    <submittedName>
        <fullName evidence="8">Transporter</fullName>
    </submittedName>
</protein>
<dbReference type="GO" id="GO:0005886">
    <property type="term" value="C:plasma membrane"/>
    <property type="evidence" value="ECO:0007669"/>
    <property type="project" value="UniProtKB-SubCell"/>
</dbReference>
<keyword evidence="3 6" id="KW-0812">Transmembrane</keyword>
<evidence type="ECO:0000256" key="1">
    <source>
        <dbReference type="ARBA" id="ARBA00004651"/>
    </source>
</evidence>
<reference evidence="8 9" key="1">
    <citation type="submission" date="2016-07" db="EMBL/GenBank/DDBJ databases">
        <authorList>
            <person name="Jeong J.-J."/>
            <person name="Kim D.W."/>
            <person name="Sang M.K."/>
            <person name="Choi I.-G."/>
            <person name="Kim K.D."/>
        </authorList>
    </citation>
    <scope>NUCLEOTIDE SEQUENCE [LARGE SCALE GENOMIC DNA]</scope>
    <source>
        <strain evidence="8 9">UTM-3</strain>
    </source>
</reference>
<evidence type="ECO:0000256" key="2">
    <source>
        <dbReference type="ARBA" id="ARBA00022475"/>
    </source>
</evidence>
<evidence type="ECO:0000313" key="8">
    <source>
        <dbReference type="EMBL" id="OCA72094.1"/>
    </source>
</evidence>
<feature type="transmembrane region" description="Helical" evidence="6">
    <location>
        <begin position="186"/>
        <end position="205"/>
    </location>
</feature>
<keyword evidence="5 6" id="KW-0472">Membrane</keyword>
<comment type="subcellular location">
    <subcellularLocation>
        <location evidence="1">Cell membrane</location>
        <topology evidence="1">Multi-pass membrane protein</topology>
    </subcellularLocation>
</comment>
<feature type="domain" description="EamA" evidence="7">
    <location>
        <begin position="5"/>
        <end position="144"/>
    </location>
</feature>
<dbReference type="InterPro" id="IPR000620">
    <property type="entry name" value="EamA_dom"/>
</dbReference>
<accession>A0A1B8ZKK3</accession>
<proteinExistence type="predicted"/>
<keyword evidence="4 6" id="KW-1133">Transmembrane helix</keyword>
<dbReference type="OrthoDB" id="9810818at2"/>
<name>A0A1B8ZKK3_9FLAO</name>
<feature type="transmembrane region" description="Helical" evidence="6">
    <location>
        <begin position="152"/>
        <end position="174"/>
    </location>
</feature>
<feature type="transmembrane region" description="Helical" evidence="6">
    <location>
        <begin position="99"/>
        <end position="119"/>
    </location>
</feature>
<feature type="transmembrane region" description="Helical" evidence="6">
    <location>
        <begin position="273"/>
        <end position="291"/>
    </location>
</feature>
<evidence type="ECO:0000313" key="9">
    <source>
        <dbReference type="Proteomes" id="UP000092651"/>
    </source>
</evidence>
<dbReference type="Proteomes" id="UP000092651">
    <property type="component" value="Unassembled WGS sequence"/>
</dbReference>
<dbReference type="SUPFAM" id="SSF103481">
    <property type="entry name" value="Multidrug resistance efflux transporter EmrE"/>
    <property type="match status" value="2"/>
</dbReference>
<dbReference type="InterPro" id="IPR050638">
    <property type="entry name" value="AA-Vitamin_Transporters"/>
</dbReference>
<dbReference type="RefSeq" id="WP_065394321.1">
    <property type="nucleotide sequence ID" value="NZ_MAYH01000023.1"/>
</dbReference>
<organism evidence="8 9">
    <name type="scientific">Chryseobacterium artocarpi</name>
    <dbReference type="NCBI Taxonomy" id="1414727"/>
    <lineage>
        <taxon>Bacteria</taxon>
        <taxon>Pseudomonadati</taxon>
        <taxon>Bacteroidota</taxon>
        <taxon>Flavobacteriia</taxon>
        <taxon>Flavobacteriales</taxon>
        <taxon>Weeksellaceae</taxon>
        <taxon>Chryseobacterium group</taxon>
        <taxon>Chryseobacterium</taxon>
    </lineage>
</organism>
<dbReference type="AlphaFoldDB" id="A0A1B8ZKK3"/>
<evidence type="ECO:0000256" key="6">
    <source>
        <dbReference type="SAM" id="Phobius"/>
    </source>
</evidence>
<feature type="transmembrane region" description="Helical" evidence="6">
    <location>
        <begin position="249"/>
        <end position="267"/>
    </location>
</feature>
<evidence type="ECO:0000259" key="7">
    <source>
        <dbReference type="Pfam" id="PF00892"/>
    </source>
</evidence>
<feature type="domain" description="EamA" evidence="7">
    <location>
        <begin position="158"/>
        <end position="290"/>
    </location>
</feature>
<feature type="transmembrane region" description="Helical" evidence="6">
    <location>
        <begin position="75"/>
        <end position="93"/>
    </location>
</feature>
<keyword evidence="2" id="KW-1003">Cell membrane</keyword>
<comment type="caution">
    <text evidence="8">The sequence shown here is derived from an EMBL/GenBank/DDBJ whole genome shotgun (WGS) entry which is preliminary data.</text>
</comment>
<dbReference type="PANTHER" id="PTHR32322">
    <property type="entry name" value="INNER MEMBRANE TRANSPORTER"/>
    <property type="match status" value="1"/>
</dbReference>
<evidence type="ECO:0000256" key="3">
    <source>
        <dbReference type="ARBA" id="ARBA00022692"/>
    </source>
</evidence>
<feature type="transmembrane region" description="Helical" evidence="6">
    <location>
        <begin position="217"/>
        <end position="237"/>
    </location>
</feature>
<gene>
    <name evidence="8" type="ORF">BBI01_08030</name>
</gene>
<evidence type="ECO:0000256" key="5">
    <source>
        <dbReference type="ARBA" id="ARBA00023136"/>
    </source>
</evidence>
<sequence length="302" mass="33044">MNIVKGFCLAVLAALFWGISGTFAQFLFQQRGINIEWMITMRLLISGFFLLFFAKFGEKSDLFEIWKNKKDAVQLIIFSITGMLAVQYTYFAAIKHSNAATATVLQYAGPVIIAIYLAFKNKRVPVLLEIIAIVLAVLGTVLLVTHGDISSLSISGAALFFGLASAVSLAIYTLQPVKLLSKYKSSLVIGWGMLCGGIVFSFVKAPWQVEGTWDLQALGYTAFIVILGTLVAFYAYLSAVKIIGGQKTSLLASMEPLSATILAVLWLNVSYSPVDWVGSLFIISTVFLLSIKTKKVKPIEEH</sequence>
<feature type="transmembrane region" description="Helical" evidence="6">
    <location>
        <begin position="126"/>
        <end position="146"/>
    </location>
</feature>
<evidence type="ECO:0000256" key="4">
    <source>
        <dbReference type="ARBA" id="ARBA00022989"/>
    </source>
</evidence>
<feature type="transmembrane region" description="Helical" evidence="6">
    <location>
        <begin position="34"/>
        <end position="54"/>
    </location>
</feature>
<dbReference type="EMBL" id="MAYH01000023">
    <property type="protein sequence ID" value="OCA72094.1"/>
    <property type="molecule type" value="Genomic_DNA"/>
</dbReference>
<dbReference type="PANTHER" id="PTHR32322:SF18">
    <property type="entry name" value="S-ADENOSYLMETHIONINE_S-ADENOSYLHOMOCYSTEINE TRANSPORTER"/>
    <property type="match status" value="1"/>
</dbReference>